<comment type="caution">
    <text evidence="1">The sequence shown here is derived from an EMBL/GenBank/DDBJ whole genome shotgun (WGS) entry which is preliminary data.</text>
</comment>
<reference evidence="1 2" key="1">
    <citation type="submission" date="2021-06" db="EMBL/GenBank/DDBJ databases">
        <authorList>
            <person name="Kallberg Y."/>
            <person name="Tangrot J."/>
            <person name="Rosling A."/>
        </authorList>
    </citation>
    <scope>NUCLEOTIDE SEQUENCE [LARGE SCALE GENOMIC DNA]</scope>
    <source>
        <strain evidence="1 2">120-4 pot B 10/14</strain>
    </source>
</reference>
<name>A0ABN7VZY1_GIGMA</name>
<dbReference type="EMBL" id="CAJVQB010026928">
    <property type="protein sequence ID" value="CAG8809544.1"/>
    <property type="molecule type" value="Genomic_DNA"/>
</dbReference>
<accession>A0ABN7VZY1</accession>
<evidence type="ECO:0000313" key="2">
    <source>
        <dbReference type="Proteomes" id="UP000789901"/>
    </source>
</evidence>
<dbReference type="Proteomes" id="UP000789901">
    <property type="component" value="Unassembled WGS sequence"/>
</dbReference>
<feature type="non-terminal residue" evidence="1">
    <location>
        <position position="1"/>
    </location>
</feature>
<evidence type="ECO:0000313" key="1">
    <source>
        <dbReference type="EMBL" id="CAG8809544.1"/>
    </source>
</evidence>
<sequence length="70" mass="7788">VCKSSTVPETCIQKINKKITEINKKIQNSQGFSTNRPVYFGSATELGAAGRVKTSDKIAIKIKHQIARRR</sequence>
<keyword evidence="2" id="KW-1185">Reference proteome</keyword>
<proteinExistence type="predicted"/>
<gene>
    <name evidence="1" type="ORF">GMARGA_LOCUS24914</name>
</gene>
<protein>
    <submittedName>
        <fullName evidence="1">24764_t:CDS:1</fullName>
    </submittedName>
</protein>
<organism evidence="1 2">
    <name type="scientific">Gigaspora margarita</name>
    <dbReference type="NCBI Taxonomy" id="4874"/>
    <lineage>
        <taxon>Eukaryota</taxon>
        <taxon>Fungi</taxon>
        <taxon>Fungi incertae sedis</taxon>
        <taxon>Mucoromycota</taxon>
        <taxon>Glomeromycotina</taxon>
        <taxon>Glomeromycetes</taxon>
        <taxon>Diversisporales</taxon>
        <taxon>Gigasporaceae</taxon>
        <taxon>Gigaspora</taxon>
    </lineage>
</organism>